<evidence type="ECO:0000256" key="3">
    <source>
        <dbReference type="SAM" id="SignalP"/>
    </source>
</evidence>
<keyword evidence="2" id="KW-0812">Transmembrane</keyword>
<evidence type="ECO:0000313" key="6">
    <source>
        <dbReference type="EMBL" id="GFU39725.1"/>
    </source>
</evidence>
<dbReference type="EMBL" id="BMAW01131513">
    <property type="protein sequence ID" value="GFU39725.1"/>
    <property type="molecule type" value="Genomic_DNA"/>
</dbReference>
<organism evidence="5 7">
    <name type="scientific">Nephila pilipes</name>
    <name type="common">Giant wood spider</name>
    <name type="synonym">Nephila maculata</name>
    <dbReference type="NCBI Taxonomy" id="299642"/>
    <lineage>
        <taxon>Eukaryota</taxon>
        <taxon>Metazoa</taxon>
        <taxon>Ecdysozoa</taxon>
        <taxon>Arthropoda</taxon>
        <taxon>Chelicerata</taxon>
        <taxon>Arachnida</taxon>
        <taxon>Araneae</taxon>
        <taxon>Araneomorphae</taxon>
        <taxon>Entelegynae</taxon>
        <taxon>Araneoidea</taxon>
        <taxon>Nephilidae</taxon>
        <taxon>Nephila</taxon>
    </lineage>
</organism>
<feature type="compositionally biased region" description="Basic and acidic residues" evidence="1">
    <location>
        <begin position="404"/>
        <end position="423"/>
    </location>
</feature>
<reference evidence="5" key="1">
    <citation type="submission" date="2020-08" db="EMBL/GenBank/DDBJ databases">
        <title>Multicomponent nature underlies the extraordinary mechanical properties of spider dragline silk.</title>
        <authorList>
            <person name="Kono N."/>
            <person name="Nakamura H."/>
            <person name="Mori M."/>
            <person name="Yoshida Y."/>
            <person name="Ohtoshi R."/>
            <person name="Malay A.D."/>
            <person name="Moran D.A.P."/>
            <person name="Tomita M."/>
            <person name="Numata K."/>
            <person name="Arakawa K."/>
        </authorList>
    </citation>
    <scope>NUCLEOTIDE SEQUENCE</scope>
</reference>
<evidence type="ECO:0000259" key="4">
    <source>
        <dbReference type="SMART" id="SM00765"/>
    </source>
</evidence>
<dbReference type="EMBL" id="BMAW01045911">
    <property type="protein sequence ID" value="GFS52436.1"/>
    <property type="molecule type" value="Genomic_DNA"/>
</dbReference>
<keyword evidence="7" id="KW-1185">Reference proteome</keyword>
<comment type="caution">
    <text evidence="5">The sequence shown here is derived from an EMBL/GenBank/DDBJ whole genome shotgun (WGS) entry which is preliminary data.</text>
</comment>
<evidence type="ECO:0000313" key="7">
    <source>
        <dbReference type="Proteomes" id="UP000887013"/>
    </source>
</evidence>
<protein>
    <submittedName>
        <fullName evidence="5">MANSC domain-containing protein</fullName>
    </submittedName>
</protein>
<feature type="signal peptide" evidence="3">
    <location>
        <begin position="1"/>
        <end position="20"/>
    </location>
</feature>
<dbReference type="SMART" id="SM00765">
    <property type="entry name" value="MANEC"/>
    <property type="match status" value="1"/>
</dbReference>
<gene>
    <name evidence="5" type="primary">NCL1_33641</name>
    <name evidence="5" type="ORF">NPIL_360311</name>
    <name evidence="6" type="ORF">NPIL_579221</name>
</gene>
<feature type="domain" description="Seven cysteines N-terminal" evidence="4">
    <location>
        <begin position="18"/>
        <end position="108"/>
    </location>
</feature>
<name>A0A8X6IML8_NEPPI</name>
<keyword evidence="2" id="KW-0472">Membrane</keyword>
<evidence type="ECO:0000313" key="5">
    <source>
        <dbReference type="EMBL" id="GFS52436.1"/>
    </source>
</evidence>
<proteinExistence type="predicted"/>
<keyword evidence="2" id="KW-1133">Transmembrane helix</keyword>
<dbReference type="InterPro" id="IPR011106">
    <property type="entry name" value="MANSC_N"/>
</dbReference>
<feature type="chain" id="PRO_5036596897" evidence="3">
    <location>
        <begin position="21"/>
        <end position="490"/>
    </location>
</feature>
<dbReference type="AlphaFoldDB" id="A0A8X6IML8"/>
<feature type="compositionally biased region" description="Low complexity" evidence="1">
    <location>
        <begin position="222"/>
        <end position="233"/>
    </location>
</feature>
<feature type="region of interest" description="Disordered" evidence="1">
    <location>
        <begin position="404"/>
        <end position="433"/>
    </location>
</feature>
<dbReference type="Proteomes" id="UP000887013">
    <property type="component" value="Unassembled WGS sequence"/>
</dbReference>
<keyword evidence="3" id="KW-0732">Signal</keyword>
<feature type="region of interest" description="Disordered" evidence="1">
    <location>
        <begin position="287"/>
        <end position="312"/>
    </location>
</feature>
<feature type="region of interest" description="Disordered" evidence="1">
    <location>
        <begin position="339"/>
        <end position="362"/>
    </location>
</feature>
<accession>A0A8X6IML8</accession>
<dbReference type="OrthoDB" id="6433099at2759"/>
<evidence type="ECO:0000256" key="2">
    <source>
        <dbReference type="SAM" id="Phobius"/>
    </source>
</evidence>
<evidence type="ECO:0000256" key="1">
    <source>
        <dbReference type="SAM" id="MobiDB-lite"/>
    </source>
</evidence>
<feature type="compositionally biased region" description="Polar residues" evidence="1">
    <location>
        <begin position="339"/>
        <end position="358"/>
    </location>
</feature>
<feature type="region of interest" description="Disordered" evidence="1">
    <location>
        <begin position="205"/>
        <end position="236"/>
    </location>
</feature>
<sequence>MTRYLLLILLFSWSSLVSYSHECETGVAFVDSILSVQRSLMANADVALLKSFVAPTVKTCMEECCSGKYGSCSVASFKKNTTKENCLHFYCRPLTKCKFLSSLSTDSFSFSSNPLPALSVSSNQASTTSLPKHASQDKIIQPSHTKEEIATFSNEQFALKNDNTSVKPRKGVHDLTQEDFVAKSGIKPRKGVTLDDVPHSKFLLTSSNKSNVKPRKGVEPYSSGTASTSPSTTEHVETKGASSLSSIIHHTTVSSIINHNSTDDLTSDDLLSALQKVFEDDTTTIESTTSSKISPTSTRISPEVTATHSHSSIHSTTIGRYTIKPETTLYSSYNSQTSLDSIQNSQETSSSKTPTMETSFFPKPDFNPPAEFTVSTTVSSSTTYFLTIAKTRQPPAMQQPLVVEDTKEEEKDDRVTEELRFSEELSTSDEEAENDRKYKSSIHLVLSLVFGLLVLFAVLGVVAKRVYDGWLRRDYYRMNYLIDGIYNGVD</sequence>
<feature type="transmembrane region" description="Helical" evidence="2">
    <location>
        <begin position="442"/>
        <end position="463"/>
    </location>
</feature>